<dbReference type="KEGG" id="htr:EPV75_01725"/>
<keyword evidence="3" id="KW-1185">Reference proteome</keyword>
<dbReference type="PANTHER" id="PTHR43640">
    <property type="entry name" value="OS07G0260300 PROTEIN"/>
    <property type="match status" value="1"/>
</dbReference>
<gene>
    <name evidence="2" type="ORF">EPV75_01725</name>
</gene>
<evidence type="ECO:0000313" key="2">
    <source>
        <dbReference type="EMBL" id="QAB14474.1"/>
    </source>
</evidence>
<dbReference type="Pfam" id="PF00578">
    <property type="entry name" value="AhpC-TSA"/>
    <property type="match status" value="1"/>
</dbReference>
<dbReference type="InterPro" id="IPR036249">
    <property type="entry name" value="Thioredoxin-like_sf"/>
</dbReference>
<protein>
    <submittedName>
        <fullName evidence="2">Thioredoxin family protein</fullName>
    </submittedName>
</protein>
<sequence>MVSLTTPVCDFGQPAIDFNLPGVDGQNWTLEKAKGPNGLLVMFICNHCPYVKAIQTRLANDARILRDDYGLNSIAIMSNDPTEYAEDSFDNMKRIAETFDFPFPYVMDETQEVAKAYGAVCTPDFFGYNADLGLQYRGRLDASRKETAPEDVKRDLLDAMIQVAETGQGPAEQIPSMGCSIKWKD</sequence>
<dbReference type="CDD" id="cd02969">
    <property type="entry name" value="PRX_like1"/>
    <property type="match status" value="1"/>
</dbReference>
<dbReference type="AlphaFoldDB" id="A0A451G4R5"/>
<evidence type="ECO:0000259" key="1">
    <source>
        <dbReference type="PROSITE" id="PS51352"/>
    </source>
</evidence>
<proteinExistence type="predicted"/>
<dbReference type="GO" id="GO:0016491">
    <property type="term" value="F:oxidoreductase activity"/>
    <property type="evidence" value="ECO:0007669"/>
    <property type="project" value="InterPro"/>
</dbReference>
<dbReference type="InterPro" id="IPR047262">
    <property type="entry name" value="PRX-like1"/>
</dbReference>
<name>A0A451G4R5_9GAMM</name>
<dbReference type="Proteomes" id="UP000285478">
    <property type="component" value="Chromosome"/>
</dbReference>
<reference evidence="2 3" key="1">
    <citation type="journal article" date="2018" name="Environ. Microbiol.">
        <title>Genomes of ubiquitous marine and hypersaline Hydrogenovibrio, Thiomicrorhabdus and Thiomicrospira spp. encode a diversity of mechanisms to sustain chemolithoautotrophy in heterogeneous environments.</title>
        <authorList>
            <person name="Scott K.M."/>
            <person name="Williams J."/>
            <person name="Porter C.M.B."/>
            <person name="Russel S."/>
            <person name="Harmer T.L."/>
            <person name="Paul J.H."/>
            <person name="Antonen K.M."/>
            <person name="Bridges M.K."/>
            <person name="Camper G.J."/>
            <person name="Campla C.K."/>
            <person name="Casella L.G."/>
            <person name="Chase E."/>
            <person name="Conrad J.W."/>
            <person name="Cruz M.C."/>
            <person name="Dunlap D.S."/>
            <person name="Duran L."/>
            <person name="Fahsbender E.M."/>
            <person name="Goldsmith D.B."/>
            <person name="Keeley R.F."/>
            <person name="Kondoff M.R."/>
            <person name="Kussy B.I."/>
            <person name="Lane M.K."/>
            <person name="Lawler S."/>
            <person name="Leigh B.A."/>
            <person name="Lewis C."/>
            <person name="Lostal L.M."/>
            <person name="Marking D."/>
            <person name="Mancera P.A."/>
            <person name="McClenthan E.C."/>
            <person name="McIntyre E.A."/>
            <person name="Mine J.A."/>
            <person name="Modi S."/>
            <person name="Moore B.D."/>
            <person name="Morgan W.A."/>
            <person name="Nelson K.M."/>
            <person name="Nguyen K.N."/>
            <person name="Ogburn N."/>
            <person name="Parrino D.G."/>
            <person name="Pedapudi A.D."/>
            <person name="Pelham R.P."/>
            <person name="Preece A.M."/>
            <person name="Rampersad E.A."/>
            <person name="Richardson J.C."/>
            <person name="Rodgers C.M."/>
            <person name="Schaffer B.L."/>
            <person name="Sheridan N.E."/>
            <person name="Solone M.R."/>
            <person name="Staley Z.R."/>
            <person name="Tabuchi M."/>
            <person name="Waide R.J."/>
            <person name="Wanjugi P.W."/>
            <person name="Young S."/>
            <person name="Clum A."/>
            <person name="Daum C."/>
            <person name="Huntemann M."/>
            <person name="Ivanova N."/>
            <person name="Kyrpides N."/>
            <person name="Mikhailova N."/>
            <person name="Palaniappan K."/>
            <person name="Pillay M."/>
            <person name="Reddy T.B.K."/>
            <person name="Shapiro N."/>
            <person name="Stamatis D."/>
            <person name="Varghese N."/>
            <person name="Woyke T."/>
            <person name="Boden R."/>
            <person name="Freyermuth S.K."/>
            <person name="Kerfeld C.A."/>
        </authorList>
    </citation>
    <scope>NUCLEOTIDE SEQUENCE [LARGE SCALE GENOMIC DNA]</scope>
    <source>
        <strain evidence="2 3">JR-2</strain>
    </source>
</reference>
<evidence type="ECO:0000313" key="3">
    <source>
        <dbReference type="Proteomes" id="UP000285478"/>
    </source>
</evidence>
<organism evidence="2 3">
    <name type="scientific">Hydrogenovibrio thermophilus</name>
    <dbReference type="NCBI Taxonomy" id="265883"/>
    <lineage>
        <taxon>Bacteria</taxon>
        <taxon>Pseudomonadati</taxon>
        <taxon>Pseudomonadota</taxon>
        <taxon>Gammaproteobacteria</taxon>
        <taxon>Thiotrichales</taxon>
        <taxon>Piscirickettsiaceae</taxon>
        <taxon>Hydrogenovibrio</taxon>
    </lineage>
</organism>
<dbReference type="GO" id="GO:0016209">
    <property type="term" value="F:antioxidant activity"/>
    <property type="evidence" value="ECO:0007669"/>
    <property type="project" value="InterPro"/>
</dbReference>
<dbReference type="RefSeq" id="WP_029939525.1">
    <property type="nucleotide sequence ID" value="NZ_CP035033.1"/>
</dbReference>
<feature type="domain" description="Thioredoxin" evidence="1">
    <location>
        <begin position="9"/>
        <end position="162"/>
    </location>
</feature>
<dbReference type="PANTHER" id="PTHR43640:SF1">
    <property type="entry name" value="THIOREDOXIN-DEPENDENT PEROXIREDOXIN"/>
    <property type="match status" value="1"/>
</dbReference>
<dbReference type="EMBL" id="CP035033">
    <property type="protein sequence ID" value="QAB14474.1"/>
    <property type="molecule type" value="Genomic_DNA"/>
</dbReference>
<dbReference type="InterPro" id="IPR000866">
    <property type="entry name" value="AhpC/TSA"/>
</dbReference>
<dbReference type="SUPFAM" id="SSF52833">
    <property type="entry name" value="Thioredoxin-like"/>
    <property type="match status" value="1"/>
</dbReference>
<dbReference type="InterPro" id="IPR013766">
    <property type="entry name" value="Thioredoxin_domain"/>
</dbReference>
<dbReference type="Gene3D" id="3.40.30.10">
    <property type="entry name" value="Glutaredoxin"/>
    <property type="match status" value="1"/>
</dbReference>
<dbReference type="PROSITE" id="PS51352">
    <property type="entry name" value="THIOREDOXIN_2"/>
    <property type="match status" value="1"/>
</dbReference>
<accession>A0A451G4R5</accession>